<evidence type="ECO:0000256" key="1">
    <source>
        <dbReference type="ARBA" id="ARBA00004370"/>
    </source>
</evidence>
<accession>A0A2W5KS28</accession>
<dbReference type="Proteomes" id="UP000249046">
    <property type="component" value="Unassembled WGS sequence"/>
</dbReference>
<feature type="domain" description="Glycine zipper 2TM" evidence="3">
    <location>
        <begin position="100"/>
        <end position="141"/>
    </location>
</feature>
<name>A0A2W5KS28_9GAMM</name>
<dbReference type="InterPro" id="IPR051407">
    <property type="entry name" value="Bact_OM_lipoprot/Surf_antigen"/>
</dbReference>
<dbReference type="PANTHER" id="PTHR35603">
    <property type="match status" value="1"/>
</dbReference>
<protein>
    <recommendedName>
        <fullName evidence="3">Glycine zipper 2TM domain-containing protein</fullName>
    </recommendedName>
</protein>
<gene>
    <name evidence="4" type="ORF">DI564_05070</name>
</gene>
<dbReference type="EMBL" id="QFPO01000003">
    <property type="protein sequence ID" value="PZQ18664.1"/>
    <property type="molecule type" value="Genomic_DNA"/>
</dbReference>
<evidence type="ECO:0000256" key="2">
    <source>
        <dbReference type="ARBA" id="ARBA00023136"/>
    </source>
</evidence>
<comment type="caution">
    <text evidence="4">The sequence shown here is derived from an EMBL/GenBank/DDBJ whole genome shotgun (WGS) entry which is preliminary data.</text>
</comment>
<dbReference type="PANTHER" id="PTHR35603:SF2">
    <property type="entry name" value="OUTER MEMBRANE LIPOPROTEIN"/>
    <property type="match status" value="1"/>
</dbReference>
<dbReference type="InterPro" id="IPR008816">
    <property type="entry name" value="Gly_zipper_2TM_dom"/>
</dbReference>
<proteinExistence type="predicted"/>
<sequence length="191" mass="20262">MRTAAVVADDARKLGTRSFRRAHTGRAFSRGFEEDTMKRFPSMLVVLGLSAFVAGCAAPPPRAAYYDRDGYRASARVCGPCGYIQDIERVSAAERGTSGAGAVIGAIVGGVLGNTVGHGRGRRAATVGGAVAGGFAGNAIERNSNERDANAWRFYIDLDDGRSAVVTQYDNPGLRRGDRVAIRGERVVLLR</sequence>
<comment type="subcellular location">
    <subcellularLocation>
        <location evidence="1">Membrane</location>
    </subcellularLocation>
</comment>
<keyword evidence="2" id="KW-0472">Membrane</keyword>
<dbReference type="GO" id="GO:0019867">
    <property type="term" value="C:outer membrane"/>
    <property type="evidence" value="ECO:0007669"/>
    <property type="project" value="InterPro"/>
</dbReference>
<dbReference type="Pfam" id="PF05433">
    <property type="entry name" value="Rick_17kDa_Anti"/>
    <property type="match status" value="1"/>
</dbReference>
<reference evidence="4 5" key="1">
    <citation type="submission" date="2017-08" db="EMBL/GenBank/DDBJ databases">
        <title>Infants hospitalized years apart are colonized by the same room-sourced microbial strains.</title>
        <authorList>
            <person name="Brooks B."/>
            <person name="Olm M.R."/>
            <person name="Firek B.A."/>
            <person name="Baker R."/>
            <person name="Thomas B.C."/>
            <person name="Morowitz M.J."/>
            <person name="Banfield J.F."/>
        </authorList>
    </citation>
    <scope>NUCLEOTIDE SEQUENCE [LARGE SCALE GENOMIC DNA]</scope>
    <source>
        <strain evidence="4">S2_005_003_R2_42</strain>
    </source>
</reference>
<organism evidence="4 5">
    <name type="scientific">Rhodanobacter denitrificans</name>
    <dbReference type="NCBI Taxonomy" id="666685"/>
    <lineage>
        <taxon>Bacteria</taxon>
        <taxon>Pseudomonadati</taxon>
        <taxon>Pseudomonadota</taxon>
        <taxon>Gammaproteobacteria</taxon>
        <taxon>Lysobacterales</taxon>
        <taxon>Rhodanobacteraceae</taxon>
        <taxon>Rhodanobacter</taxon>
    </lineage>
</organism>
<dbReference type="AlphaFoldDB" id="A0A2W5KS28"/>
<evidence type="ECO:0000313" key="4">
    <source>
        <dbReference type="EMBL" id="PZQ18664.1"/>
    </source>
</evidence>
<evidence type="ECO:0000313" key="5">
    <source>
        <dbReference type="Proteomes" id="UP000249046"/>
    </source>
</evidence>
<evidence type="ECO:0000259" key="3">
    <source>
        <dbReference type="Pfam" id="PF05433"/>
    </source>
</evidence>